<feature type="region of interest" description="Disordered" evidence="1">
    <location>
        <begin position="1"/>
        <end position="138"/>
    </location>
</feature>
<evidence type="ECO:0000256" key="1">
    <source>
        <dbReference type="SAM" id="MobiDB-lite"/>
    </source>
</evidence>
<dbReference type="Proteomes" id="UP000078200">
    <property type="component" value="Unassembled WGS sequence"/>
</dbReference>
<feature type="compositionally biased region" description="Polar residues" evidence="1">
    <location>
        <begin position="1"/>
        <end position="26"/>
    </location>
</feature>
<name>A0A1A9UF06_GLOAU</name>
<accession>A0A1A9UF06</accession>
<feature type="compositionally biased region" description="Low complexity" evidence="1">
    <location>
        <begin position="72"/>
        <end position="131"/>
    </location>
</feature>
<sequence>MDQSSLLVSSTATGSHSNLMAGSSTPIRIGSFHGHGGNESPTPSTIGLSNQILNQHQQSSSVPTSSGHLGQSLASLNMSTSNNNNNNNNANNSNNNSNSNNQATANISAVNVISSAGGGSVSSSVTPPNSAGLRQSGG</sequence>
<feature type="compositionally biased region" description="Polar residues" evidence="1">
    <location>
        <begin position="39"/>
        <end position="69"/>
    </location>
</feature>
<proteinExistence type="predicted"/>
<reference evidence="2" key="1">
    <citation type="submission" date="2020-05" db="UniProtKB">
        <authorList>
            <consortium name="EnsemblMetazoa"/>
        </authorList>
    </citation>
    <scope>IDENTIFICATION</scope>
    <source>
        <strain evidence="2">TTRI</strain>
    </source>
</reference>
<dbReference type="VEuPathDB" id="VectorBase:GAUT002711"/>
<organism evidence="2 3">
    <name type="scientific">Glossina austeni</name>
    <name type="common">Savannah tsetse fly</name>
    <dbReference type="NCBI Taxonomy" id="7395"/>
    <lineage>
        <taxon>Eukaryota</taxon>
        <taxon>Metazoa</taxon>
        <taxon>Ecdysozoa</taxon>
        <taxon>Arthropoda</taxon>
        <taxon>Hexapoda</taxon>
        <taxon>Insecta</taxon>
        <taxon>Pterygota</taxon>
        <taxon>Neoptera</taxon>
        <taxon>Endopterygota</taxon>
        <taxon>Diptera</taxon>
        <taxon>Brachycera</taxon>
        <taxon>Muscomorpha</taxon>
        <taxon>Hippoboscoidea</taxon>
        <taxon>Glossinidae</taxon>
        <taxon>Glossina</taxon>
    </lineage>
</organism>
<evidence type="ECO:0000313" key="3">
    <source>
        <dbReference type="Proteomes" id="UP000078200"/>
    </source>
</evidence>
<evidence type="ECO:0000313" key="2">
    <source>
        <dbReference type="EnsemblMetazoa" id="GAUT002711-PA"/>
    </source>
</evidence>
<keyword evidence="3" id="KW-1185">Reference proteome</keyword>
<protein>
    <submittedName>
        <fullName evidence="2">Uncharacterized protein</fullName>
    </submittedName>
</protein>
<dbReference type="AlphaFoldDB" id="A0A1A9UF06"/>
<dbReference type="EnsemblMetazoa" id="GAUT002711-RA">
    <property type="protein sequence ID" value="GAUT002711-PA"/>
    <property type="gene ID" value="GAUT002711"/>
</dbReference>